<dbReference type="InterPro" id="IPR027417">
    <property type="entry name" value="P-loop_NTPase"/>
</dbReference>
<dbReference type="Pfam" id="PF21530">
    <property type="entry name" value="Pif1_2B_dom"/>
    <property type="match status" value="1"/>
</dbReference>
<evidence type="ECO:0000313" key="3">
    <source>
        <dbReference type="Proteomes" id="UP000186601"/>
    </source>
</evidence>
<evidence type="ECO:0000313" key="2">
    <source>
        <dbReference type="EMBL" id="PSS37110.1"/>
    </source>
</evidence>
<dbReference type="OrthoDB" id="432234at2759"/>
<protein>
    <recommendedName>
        <fullName evidence="1">DNA helicase Pif1-like 2B domain-containing protein</fullName>
    </recommendedName>
</protein>
<comment type="caution">
    <text evidence="2">The sequence shown here is derived from an EMBL/GenBank/DDBJ whole genome shotgun (WGS) entry which is preliminary data.</text>
</comment>
<dbReference type="EMBL" id="MLYV02000081">
    <property type="protein sequence ID" value="PSS37110.1"/>
    <property type="molecule type" value="Genomic_DNA"/>
</dbReference>
<dbReference type="InterPro" id="IPR049163">
    <property type="entry name" value="Pif1-like_2B_dom"/>
</dbReference>
<organism evidence="2 3">
    <name type="scientific">Hermanssonia centrifuga</name>
    <dbReference type="NCBI Taxonomy" id="98765"/>
    <lineage>
        <taxon>Eukaryota</taxon>
        <taxon>Fungi</taxon>
        <taxon>Dikarya</taxon>
        <taxon>Basidiomycota</taxon>
        <taxon>Agaricomycotina</taxon>
        <taxon>Agaricomycetes</taxon>
        <taxon>Polyporales</taxon>
        <taxon>Meruliaceae</taxon>
        <taxon>Hermanssonia</taxon>
    </lineage>
</organism>
<reference evidence="2 3" key="1">
    <citation type="submission" date="2018-02" db="EMBL/GenBank/DDBJ databases">
        <title>Genome sequence of the basidiomycete white-rot fungus Phlebia centrifuga.</title>
        <authorList>
            <person name="Granchi Z."/>
            <person name="Peng M."/>
            <person name="de Vries R.P."/>
            <person name="Hilden K."/>
            <person name="Makela M.R."/>
            <person name="Grigoriev I."/>
            <person name="Riley R."/>
        </authorList>
    </citation>
    <scope>NUCLEOTIDE SEQUENCE [LARGE SCALE GENOMIC DNA]</scope>
    <source>
        <strain evidence="2 3">FBCC195</strain>
    </source>
</reference>
<keyword evidence="3" id="KW-1185">Reference proteome</keyword>
<feature type="domain" description="DNA helicase Pif1-like 2B" evidence="1">
    <location>
        <begin position="5"/>
        <end position="31"/>
    </location>
</feature>
<dbReference type="PANTHER" id="PTHR23274:SF11">
    <property type="entry name" value="ATP-DEPENDENT DNA HELICASE PIF1"/>
    <property type="match status" value="1"/>
</dbReference>
<accession>A0A2R6S492</accession>
<dbReference type="STRING" id="98765.A0A2R6S492"/>
<gene>
    <name evidence="2" type="ORF">PHLCEN_2v983</name>
</gene>
<dbReference type="PANTHER" id="PTHR23274">
    <property type="entry name" value="DNA HELICASE-RELATED"/>
    <property type="match status" value="1"/>
</dbReference>
<sequence length="165" mass="18536">MEQQVGAQVMLLKNLQQNVLVNGSMGRVVGFCTMREALQRYIRIGLMDLQRAEEDCLRTMALKEPQEGDDPIMGLLGSPKEFPIVEFPGFKWVLCVPNQFDVVNAVGRIEASRQQIPLILAWALSIHKSQGQTLDRVRVDLARVFENGQGAYVHDVGGDNQYCYV</sequence>
<proteinExistence type="predicted"/>
<dbReference type="CDD" id="cd18809">
    <property type="entry name" value="SF1_C_RecD"/>
    <property type="match status" value="1"/>
</dbReference>
<evidence type="ECO:0000259" key="1">
    <source>
        <dbReference type="Pfam" id="PF21530"/>
    </source>
</evidence>
<dbReference type="Proteomes" id="UP000186601">
    <property type="component" value="Unassembled WGS sequence"/>
</dbReference>
<name>A0A2R6S492_9APHY</name>
<dbReference type="SUPFAM" id="SSF52540">
    <property type="entry name" value="P-loop containing nucleoside triphosphate hydrolases"/>
    <property type="match status" value="1"/>
</dbReference>
<dbReference type="AlphaFoldDB" id="A0A2R6S492"/>